<comment type="caution">
    <text evidence="4">The sequence shown here is derived from an EMBL/GenBank/DDBJ whole genome shotgun (WGS) entry which is preliminary data.</text>
</comment>
<dbReference type="EMBL" id="JADGKB010000031">
    <property type="protein sequence ID" value="KAJ3258055.1"/>
    <property type="molecule type" value="Genomic_DNA"/>
</dbReference>
<name>A0AAD5UH89_9FUNG</name>
<gene>
    <name evidence="4" type="ORF">HK103_004048</name>
</gene>
<dbReference type="AlphaFoldDB" id="A0AAD5UH89"/>
<keyword evidence="5" id="KW-1185">Reference proteome</keyword>
<reference evidence="4" key="1">
    <citation type="submission" date="2020-05" db="EMBL/GenBank/DDBJ databases">
        <title>Phylogenomic resolution of chytrid fungi.</title>
        <authorList>
            <person name="Stajich J.E."/>
            <person name="Amses K."/>
            <person name="Simmons R."/>
            <person name="Seto K."/>
            <person name="Myers J."/>
            <person name="Bonds A."/>
            <person name="Quandt C.A."/>
            <person name="Barry K."/>
            <person name="Liu P."/>
            <person name="Grigoriev I."/>
            <person name="Longcore J.E."/>
            <person name="James T.Y."/>
        </authorList>
    </citation>
    <scope>NUCLEOTIDE SEQUENCE</scope>
    <source>
        <strain evidence="4">PLAUS21</strain>
    </source>
</reference>
<evidence type="ECO:0008006" key="6">
    <source>
        <dbReference type="Google" id="ProtNLM"/>
    </source>
</evidence>
<dbReference type="InterPro" id="IPR010987">
    <property type="entry name" value="Glutathione-S-Trfase_C-like"/>
</dbReference>
<feature type="domain" description="GST N-terminal" evidence="2">
    <location>
        <begin position="1"/>
        <end position="89"/>
    </location>
</feature>
<sequence length="210" mass="23151">MPVLYFTPYSSAAASYISAKKAGLIGTNIIPVLVDLKEHKVASGDDKGADFYKINPKGNVPTLVLEDGTVLNENAAVLQYIADLAPTGLLAPGNGTNARYLLQSKLSYVASEVHQSYNPLFYPIQDQVKAWVFDKLCSKIDYLNRVDLKGKNYLVGDSFTVADAYLYILLSTSQYISLDLAKYPEVDRYFKGISNLDFIKEAQAEMSAIQ</sequence>
<dbReference type="Gene3D" id="3.40.30.10">
    <property type="entry name" value="Glutaredoxin"/>
    <property type="match status" value="1"/>
</dbReference>
<dbReference type="InterPro" id="IPR004046">
    <property type="entry name" value="GST_C"/>
</dbReference>
<dbReference type="InterPro" id="IPR036282">
    <property type="entry name" value="Glutathione-S-Trfase_C_sf"/>
</dbReference>
<dbReference type="InterPro" id="IPR036249">
    <property type="entry name" value="Thioredoxin-like_sf"/>
</dbReference>
<dbReference type="Gene3D" id="1.20.1050.10">
    <property type="match status" value="1"/>
</dbReference>
<dbReference type="SUPFAM" id="SSF52833">
    <property type="entry name" value="Thioredoxin-like"/>
    <property type="match status" value="1"/>
</dbReference>
<dbReference type="CDD" id="cd03188">
    <property type="entry name" value="GST_C_Beta"/>
    <property type="match status" value="1"/>
</dbReference>
<evidence type="ECO:0000259" key="3">
    <source>
        <dbReference type="PROSITE" id="PS50405"/>
    </source>
</evidence>
<dbReference type="PANTHER" id="PTHR44051:SF8">
    <property type="entry name" value="GLUTATHIONE S-TRANSFERASE GSTA"/>
    <property type="match status" value="1"/>
</dbReference>
<dbReference type="Pfam" id="PF13409">
    <property type="entry name" value="GST_N_2"/>
    <property type="match status" value="1"/>
</dbReference>
<dbReference type="PROSITE" id="PS50405">
    <property type="entry name" value="GST_CTER"/>
    <property type="match status" value="1"/>
</dbReference>
<protein>
    <recommendedName>
        <fullName evidence="6">Glutathione S-transferase</fullName>
    </recommendedName>
</protein>
<proteinExistence type="inferred from homology"/>
<dbReference type="Pfam" id="PF14497">
    <property type="entry name" value="GST_C_3"/>
    <property type="match status" value="1"/>
</dbReference>
<dbReference type="PROSITE" id="PS50404">
    <property type="entry name" value="GST_NTER"/>
    <property type="match status" value="1"/>
</dbReference>
<evidence type="ECO:0000259" key="2">
    <source>
        <dbReference type="PROSITE" id="PS50404"/>
    </source>
</evidence>
<dbReference type="Proteomes" id="UP001210925">
    <property type="component" value="Unassembled WGS sequence"/>
</dbReference>
<dbReference type="CDD" id="cd03057">
    <property type="entry name" value="GST_N_Beta"/>
    <property type="match status" value="1"/>
</dbReference>
<dbReference type="SUPFAM" id="SSF47616">
    <property type="entry name" value="GST C-terminal domain-like"/>
    <property type="match status" value="1"/>
</dbReference>
<comment type="similarity">
    <text evidence="1">Belongs to the GST superfamily.</text>
</comment>
<evidence type="ECO:0000256" key="1">
    <source>
        <dbReference type="ARBA" id="ARBA00007409"/>
    </source>
</evidence>
<feature type="domain" description="GST C-terminal" evidence="3">
    <location>
        <begin position="95"/>
        <end position="210"/>
    </location>
</feature>
<accession>A0AAD5UH89</accession>
<organism evidence="4 5">
    <name type="scientific">Boothiomyces macroporosus</name>
    <dbReference type="NCBI Taxonomy" id="261099"/>
    <lineage>
        <taxon>Eukaryota</taxon>
        <taxon>Fungi</taxon>
        <taxon>Fungi incertae sedis</taxon>
        <taxon>Chytridiomycota</taxon>
        <taxon>Chytridiomycota incertae sedis</taxon>
        <taxon>Chytridiomycetes</taxon>
        <taxon>Rhizophydiales</taxon>
        <taxon>Terramycetaceae</taxon>
        <taxon>Boothiomyces</taxon>
    </lineage>
</organism>
<dbReference type="InterPro" id="IPR004045">
    <property type="entry name" value="Glutathione_S-Trfase_N"/>
</dbReference>
<evidence type="ECO:0000313" key="4">
    <source>
        <dbReference type="EMBL" id="KAJ3258055.1"/>
    </source>
</evidence>
<dbReference type="PANTHER" id="PTHR44051">
    <property type="entry name" value="GLUTATHIONE S-TRANSFERASE-RELATED"/>
    <property type="match status" value="1"/>
</dbReference>
<evidence type="ECO:0000313" key="5">
    <source>
        <dbReference type="Proteomes" id="UP001210925"/>
    </source>
</evidence>